<evidence type="ECO:0000256" key="3">
    <source>
        <dbReference type="ARBA" id="ARBA00023015"/>
    </source>
</evidence>
<dbReference type="CDD" id="cd17584">
    <property type="entry name" value="REC_typeB_ARR-like"/>
    <property type="match status" value="1"/>
</dbReference>
<dbReference type="InterPro" id="IPR001005">
    <property type="entry name" value="SANT/Myb"/>
</dbReference>
<reference evidence="8" key="1">
    <citation type="submission" date="2015-06" db="UniProtKB">
        <authorList>
            <consortium name="EnsemblPlants"/>
        </authorList>
    </citation>
    <scope>IDENTIFICATION</scope>
</reference>
<dbReference type="Pfam" id="PF00072">
    <property type="entry name" value="Response_reg"/>
    <property type="match status" value="1"/>
</dbReference>
<dbReference type="EnsemblPlants" id="EMT29170">
    <property type="protein sequence ID" value="EMT29170"/>
    <property type="gene ID" value="F775_03846"/>
</dbReference>
<dbReference type="NCBIfam" id="TIGR01557">
    <property type="entry name" value="myb_SHAQKYF"/>
    <property type="match status" value="1"/>
</dbReference>
<name>M8BVY0_AEGTA</name>
<dbReference type="InterPro" id="IPR045279">
    <property type="entry name" value="ARR-like"/>
</dbReference>
<dbReference type="Gene3D" id="3.40.50.2300">
    <property type="match status" value="1"/>
</dbReference>
<dbReference type="InterPro" id="IPR001789">
    <property type="entry name" value="Sig_transdc_resp-reg_receiver"/>
</dbReference>
<dbReference type="GO" id="GO:0009736">
    <property type="term" value="P:cytokinin-activated signaling pathway"/>
    <property type="evidence" value="ECO:0007669"/>
    <property type="project" value="InterPro"/>
</dbReference>
<evidence type="ECO:0000256" key="7">
    <source>
        <dbReference type="SAM" id="MobiDB-lite"/>
    </source>
</evidence>
<evidence type="ECO:0000256" key="1">
    <source>
        <dbReference type="ARBA" id="ARBA00004123"/>
    </source>
</evidence>
<dbReference type="InterPro" id="IPR011006">
    <property type="entry name" value="CheY-like_superfamily"/>
</dbReference>
<dbReference type="SMART" id="SM00448">
    <property type="entry name" value="REC"/>
    <property type="match status" value="1"/>
</dbReference>
<dbReference type="GO" id="GO:0000160">
    <property type="term" value="P:phosphorelay signal transduction system"/>
    <property type="evidence" value="ECO:0007669"/>
    <property type="project" value="UniProtKB-KW"/>
</dbReference>
<dbReference type="GO" id="GO:0003677">
    <property type="term" value="F:DNA binding"/>
    <property type="evidence" value="ECO:0007669"/>
    <property type="project" value="UniProtKB-KW"/>
</dbReference>
<evidence type="ECO:0000313" key="8">
    <source>
        <dbReference type="EnsemblPlants" id="EMT29170"/>
    </source>
</evidence>
<evidence type="ECO:0000256" key="2">
    <source>
        <dbReference type="ARBA" id="ARBA00023012"/>
    </source>
</evidence>
<evidence type="ECO:0000256" key="6">
    <source>
        <dbReference type="ARBA" id="ARBA00023242"/>
    </source>
</evidence>
<evidence type="ECO:0000256" key="5">
    <source>
        <dbReference type="ARBA" id="ARBA00023163"/>
    </source>
</evidence>
<dbReference type="Pfam" id="PF00249">
    <property type="entry name" value="Myb_DNA-binding"/>
    <property type="match status" value="1"/>
</dbReference>
<accession>M8BVY0</accession>
<organism evidence="8">
    <name type="scientific">Aegilops tauschii</name>
    <name type="common">Tausch's goatgrass</name>
    <name type="synonym">Aegilops squarrosa</name>
    <dbReference type="NCBI Taxonomy" id="37682"/>
    <lineage>
        <taxon>Eukaryota</taxon>
        <taxon>Viridiplantae</taxon>
        <taxon>Streptophyta</taxon>
        <taxon>Embryophyta</taxon>
        <taxon>Tracheophyta</taxon>
        <taxon>Spermatophyta</taxon>
        <taxon>Magnoliopsida</taxon>
        <taxon>Liliopsida</taxon>
        <taxon>Poales</taxon>
        <taxon>Poaceae</taxon>
        <taxon>BOP clade</taxon>
        <taxon>Pooideae</taxon>
        <taxon>Triticodae</taxon>
        <taxon>Triticeae</taxon>
        <taxon>Triticinae</taxon>
        <taxon>Aegilops</taxon>
    </lineage>
</organism>
<keyword evidence="5" id="KW-0804">Transcription</keyword>
<dbReference type="PANTHER" id="PTHR43874">
    <property type="entry name" value="TWO-COMPONENT RESPONSE REGULATOR"/>
    <property type="match status" value="1"/>
</dbReference>
<dbReference type="PANTHER" id="PTHR43874:SF200">
    <property type="entry name" value="TWO-COMPONENT RESPONSE REGULATOR"/>
    <property type="match status" value="1"/>
</dbReference>
<keyword evidence="2" id="KW-0902">Two-component regulatory system</keyword>
<dbReference type="FunFam" id="1.10.10.60:FF:000007">
    <property type="entry name" value="Two-component response regulator"/>
    <property type="match status" value="1"/>
</dbReference>
<dbReference type="GO" id="GO:0005634">
    <property type="term" value="C:nucleus"/>
    <property type="evidence" value="ECO:0007669"/>
    <property type="project" value="UniProtKB-SubCell"/>
</dbReference>
<proteinExistence type="predicted"/>
<keyword evidence="4" id="KW-0238">DNA-binding</keyword>
<sequence length="717" mass="79561">MGGDRRQMMEDAAEDKFPEGLRVLVVDDDRVCLMVLEALLRCCKYQPTTVMDGKTALRMLMAGKQQFDLVITDVRMPDMDGFKLLELICLEMDLPVIMLSVDCDKKVVMKGIDHGASDFMVKPVRTHELKNIWQHVQRWRNPKAISHINDHDNDVQRVQPATTDKSKYSGNKRNDGDDSSENNEGTHISAIHRKPRMTWTIALHNKFLEAINQIGLDRAVPKKVLELMNVDYLSRENIASHLQKYRLHLKRVKSNPSGDAYERWTSSYNMNNKGNFMHNHEHGRWSVSCGDTASWITNKYGSTGHLAPPVNIQSNFYMGSYLHDGRMPKYVGKLPSDARRFTGFVDPPVSLYDNIPNEIMSDEFPSFNHSNSCADIMRGKIMEISKGKTPSNLQSSFANTTVGGGRSLVASQVNFPHSNQLESFAMSSGRLPLQNEKAPFISNTTSVGGYIEQMAPFNMASNISSVGTMLNGSSALDASRTSTNDTHLVNGERTTSMLHNLQTDDFVSLTQLHDGGDGASIVPMQEGTLNQQPLNDHLNEINAFSMDDILSNMHMEGLPHLPILSLGSSIDERGNVFRLSPKKPRIVPKGGPHTVTNGDGGGSIENVEVLLIAWVSYSHPHLGGNLPFISWPSQPESPRKLVFVLKWLANILPIDLAFVPRCLVRTGPKESSIELVDIVKDGWSDDQRGGGVDHLGCDHGLDKSRTSNGGDVLAIIL</sequence>
<feature type="region of interest" description="Disordered" evidence="7">
    <location>
        <begin position="147"/>
        <end position="191"/>
    </location>
</feature>
<dbReference type="PROSITE" id="PS50110">
    <property type="entry name" value="RESPONSE_REGULATORY"/>
    <property type="match status" value="1"/>
</dbReference>
<dbReference type="InterPro" id="IPR009057">
    <property type="entry name" value="Homeodomain-like_sf"/>
</dbReference>
<dbReference type="SUPFAM" id="SSF46689">
    <property type="entry name" value="Homeodomain-like"/>
    <property type="match status" value="1"/>
</dbReference>
<dbReference type="SUPFAM" id="SSF52172">
    <property type="entry name" value="CheY-like"/>
    <property type="match status" value="1"/>
</dbReference>
<evidence type="ECO:0000256" key="4">
    <source>
        <dbReference type="ARBA" id="ARBA00023125"/>
    </source>
</evidence>
<dbReference type="AlphaFoldDB" id="M8BVY0"/>
<comment type="subcellular location">
    <subcellularLocation>
        <location evidence="1">Nucleus</location>
    </subcellularLocation>
</comment>
<feature type="region of interest" description="Disordered" evidence="7">
    <location>
        <begin position="581"/>
        <end position="600"/>
    </location>
</feature>
<protein>
    <submittedName>
        <fullName evidence="8">Two-component response regulator ARR12</fullName>
    </submittedName>
</protein>
<keyword evidence="3" id="KW-0805">Transcription regulation</keyword>
<dbReference type="Gene3D" id="1.10.10.60">
    <property type="entry name" value="Homeodomain-like"/>
    <property type="match status" value="1"/>
</dbReference>
<keyword evidence="6" id="KW-0539">Nucleus</keyword>
<dbReference type="InterPro" id="IPR006447">
    <property type="entry name" value="Myb_dom_plants"/>
</dbReference>
<feature type="compositionally biased region" description="Basic and acidic residues" evidence="7">
    <location>
        <begin position="164"/>
        <end position="176"/>
    </location>
</feature>